<gene>
    <name evidence="1" type="ORF">QAD02_021263</name>
</gene>
<organism evidence="1 2">
    <name type="scientific">Eretmocerus hayati</name>
    <dbReference type="NCBI Taxonomy" id="131215"/>
    <lineage>
        <taxon>Eukaryota</taxon>
        <taxon>Metazoa</taxon>
        <taxon>Ecdysozoa</taxon>
        <taxon>Arthropoda</taxon>
        <taxon>Hexapoda</taxon>
        <taxon>Insecta</taxon>
        <taxon>Pterygota</taxon>
        <taxon>Neoptera</taxon>
        <taxon>Endopterygota</taxon>
        <taxon>Hymenoptera</taxon>
        <taxon>Apocrita</taxon>
        <taxon>Proctotrupomorpha</taxon>
        <taxon>Chalcidoidea</taxon>
        <taxon>Aphelinidae</taxon>
        <taxon>Aphelininae</taxon>
        <taxon>Eretmocerus</taxon>
    </lineage>
</organism>
<evidence type="ECO:0000313" key="1">
    <source>
        <dbReference type="EMBL" id="KAJ8685470.1"/>
    </source>
</evidence>
<sequence>MAERVRWNGELADFFTGSGTVGSASLAYVVQECLFALTRTTGEFRLSLWLTGAPAYLKDSECFSDSNMAQRARWNSGRAYFFTGTGTVGIASLAYAVKESLIASTETTGESHLILELTSESAQPKDPK</sequence>
<protein>
    <submittedName>
        <fullName evidence="1">Uncharacterized protein</fullName>
    </submittedName>
</protein>
<reference evidence="1" key="1">
    <citation type="submission" date="2023-04" db="EMBL/GenBank/DDBJ databases">
        <title>A chromosome-level genome assembly of the parasitoid wasp Eretmocerus hayati.</title>
        <authorList>
            <person name="Zhong Y."/>
            <person name="Liu S."/>
            <person name="Liu Y."/>
        </authorList>
    </citation>
    <scope>NUCLEOTIDE SEQUENCE</scope>
    <source>
        <strain evidence="1">ZJU_SS_LIU_2023</strain>
    </source>
</reference>
<dbReference type="Proteomes" id="UP001239111">
    <property type="component" value="Chromosome 1"/>
</dbReference>
<comment type="caution">
    <text evidence="1">The sequence shown here is derived from an EMBL/GenBank/DDBJ whole genome shotgun (WGS) entry which is preliminary data.</text>
</comment>
<name>A0ACC2PUL3_9HYME</name>
<proteinExistence type="predicted"/>
<keyword evidence="2" id="KW-1185">Reference proteome</keyword>
<evidence type="ECO:0000313" key="2">
    <source>
        <dbReference type="Proteomes" id="UP001239111"/>
    </source>
</evidence>
<accession>A0ACC2PUL3</accession>
<dbReference type="EMBL" id="CM056741">
    <property type="protein sequence ID" value="KAJ8685470.1"/>
    <property type="molecule type" value="Genomic_DNA"/>
</dbReference>